<dbReference type="SMART" id="SM00387">
    <property type="entry name" value="HATPase_c"/>
    <property type="match status" value="1"/>
</dbReference>
<dbReference type="PROSITE" id="PS50046">
    <property type="entry name" value="PHYTOCHROME_2"/>
    <property type="match status" value="1"/>
</dbReference>
<dbReference type="Gene3D" id="3.30.565.10">
    <property type="entry name" value="Histidine kinase-like ATPase, C-terminal domain"/>
    <property type="match status" value="1"/>
</dbReference>
<dbReference type="SMART" id="SM00091">
    <property type="entry name" value="PAS"/>
    <property type="match status" value="2"/>
</dbReference>
<dbReference type="SUPFAM" id="SSF47384">
    <property type="entry name" value="Homodimeric domain of signal transducing histidine kinase"/>
    <property type="match status" value="1"/>
</dbReference>
<dbReference type="EMBL" id="DSRU01000409">
    <property type="protein sequence ID" value="HFN01425.1"/>
    <property type="molecule type" value="Genomic_DNA"/>
</dbReference>
<dbReference type="InterPro" id="IPR016132">
    <property type="entry name" value="Phyto_chromo_attachment"/>
</dbReference>
<evidence type="ECO:0000256" key="2">
    <source>
        <dbReference type="ARBA" id="ARBA00006402"/>
    </source>
</evidence>
<dbReference type="SUPFAM" id="SSF55781">
    <property type="entry name" value="GAF domain-like"/>
    <property type="match status" value="2"/>
</dbReference>
<evidence type="ECO:0000256" key="6">
    <source>
        <dbReference type="ARBA" id="ARBA00023012"/>
    </source>
</evidence>
<dbReference type="InterPro" id="IPR003594">
    <property type="entry name" value="HATPase_dom"/>
</dbReference>
<dbReference type="GO" id="GO:0000155">
    <property type="term" value="F:phosphorelay sensor kinase activity"/>
    <property type="evidence" value="ECO:0007669"/>
    <property type="project" value="InterPro"/>
</dbReference>
<dbReference type="Gene3D" id="3.30.450.20">
    <property type="entry name" value="PAS domain"/>
    <property type="match status" value="2"/>
</dbReference>
<dbReference type="InterPro" id="IPR001610">
    <property type="entry name" value="PAC"/>
</dbReference>
<dbReference type="InterPro" id="IPR004358">
    <property type="entry name" value="Sig_transdc_His_kin-like_C"/>
</dbReference>
<comment type="caution">
    <text evidence="12">The sequence shown here is derived from an EMBL/GenBank/DDBJ whole genome shotgun (WGS) entry which is preliminary data.</text>
</comment>
<name>A0A7C3KHS6_9CYAN</name>
<evidence type="ECO:0000256" key="5">
    <source>
        <dbReference type="ARBA" id="ARBA00022777"/>
    </source>
</evidence>
<evidence type="ECO:0000259" key="11">
    <source>
        <dbReference type="PROSITE" id="PS50113"/>
    </source>
</evidence>
<dbReference type="EC" id="2.7.13.3" evidence="3"/>
<evidence type="ECO:0000256" key="3">
    <source>
        <dbReference type="ARBA" id="ARBA00012438"/>
    </source>
</evidence>
<dbReference type="Pfam" id="PF01590">
    <property type="entry name" value="GAF"/>
    <property type="match status" value="2"/>
</dbReference>
<dbReference type="SUPFAM" id="SSF55874">
    <property type="entry name" value="ATPase domain of HSP90 chaperone/DNA topoisomerase II/histidine kinase"/>
    <property type="match status" value="1"/>
</dbReference>
<dbReference type="InterPro" id="IPR000014">
    <property type="entry name" value="PAS"/>
</dbReference>
<dbReference type="Gene3D" id="1.10.287.130">
    <property type="match status" value="1"/>
</dbReference>
<dbReference type="InterPro" id="IPR036097">
    <property type="entry name" value="HisK_dim/P_sf"/>
</dbReference>
<keyword evidence="7" id="KW-0175">Coiled coil</keyword>
<dbReference type="NCBIfam" id="TIGR00229">
    <property type="entry name" value="sensory_box"/>
    <property type="match status" value="1"/>
</dbReference>
<dbReference type="InterPro" id="IPR003018">
    <property type="entry name" value="GAF"/>
</dbReference>
<dbReference type="InterPro" id="IPR013656">
    <property type="entry name" value="PAS_4"/>
</dbReference>
<organism evidence="12">
    <name type="scientific">Oscillatoriales cyanobacterium SpSt-418</name>
    <dbReference type="NCBI Taxonomy" id="2282169"/>
    <lineage>
        <taxon>Bacteria</taxon>
        <taxon>Bacillati</taxon>
        <taxon>Cyanobacteriota</taxon>
        <taxon>Cyanophyceae</taxon>
        <taxon>Oscillatoriophycideae</taxon>
        <taxon>Oscillatoriales</taxon>
    </lineage>
</organism>
<dbReference type="Pfam" id="PF08448">
    <property type="entry name" value="PAS_4"/>
    <property type="match status" value="2"/>
</dbReference>
<keyword evidence="4" id="KW-0597">Phosphoprotein</keyword>
<gene>
    <name evidence="12" type="ORF">ENR64_27505</name>
</gene>
<dbReference type="InterPro" id="IPR029016">
    <property type="entry name" value="GAF-like_dom_sf"/>
</dbReference>
<evidence type="ECO:0000256" key="7">
    <source>
        <dbReference type="SAM" id="Coils"/>
    </source>
</evidence>
<protein>
    <recommendedName>
        <fullName evidence="3">histidine kinase</fullName>
        <ecNumber evidence="3">2.7.13.3</ecNumber>
    </recommendedName>
</protein>
<dbReference type="PANTHER" id="PTHR43547:SF2">
    <property type="entry name" value="HYBRID SIGNAL TRANSDUCTION HISTIDINE KINASE C"/>
    <property type="match status" value="1"/>
</dbReference>
<dbReference type="InterPro" id="IPR035965">
    <property type="entry name" value="PAS-like_dom_sf"/>
</dbReference>
<keyword evidence="5" id="KW-0808">Transferase</keyword>
<feature type="domain" description="Histidine kinase" evidence="9">
    <location>
        <begin position="634"/>
        <end position="853"/>
    </location>
</feature>
<evidence type="ECO:0000259" key="8">
    <source>
        <dbReference type="PROSITE" id="PS50046"/>
    </source>
</evidence>
<dbReference type="PRINTS" id="PR00344">
    <property type="entry name" value="BCTRLSENSOR"/>
</dbReference>
<dbReference type="PROSITE" id="PS50109">
    <property type="entry name" value="HIS_KIN"/>
    <property type="match status" value="1"/>
</dbReference>
<evidence type="ECO:0000256" key="4">
    <source>
        <dbReference type="ARBA" id="ARBA00022553"/>
    </source>
</evidence>
<evidence type="ECO:0000259" key="10">
    <source>
        <dbReference type="PROSITE" id="PS50112"/>
    </source>
</evidence>
<dbReference type="PROSITE" id="PS50113">
    <property type="entry name" value="PAC"/>
    <property type="match status" value="1"/>
</dbReference>
<dbReference type="CDD" id="cd00130">
    <property type="entry name" value="PAS"/>
    <property type="match status" value="2"/>
</dbReference>
<dbReference type="SMART" id="SM00086">
    <property type="entry name" value="PAC"/>
    <property type="match status" value="1"/>
</dbReference>
<dbReference type="SMART" id="SM00065">
    <property type="entry name" value="GAF"/>
    <property type="match status" value="2"/>
</dbReference>
<comment type="catalytic activity">
    <reaction evidence="1">
        <text>ATP + protein L-histidine = ADP + protein N-phospho-L-histidine.</text>
        <dbReference type="EC" id="2.7.13.3"/>
    </reaction>
</comment>
<dbReference type="PROSITE" id="PS50112">
    <property type="entry name" value="PAS"/>
    <property type="match status" value="1"/>
</dbReference>
<dbReference type="InterPro" id="IPR003661">
    <property type="entry name" value="HisK_dim/P_dom"/>
</dbReference>
<dbReference type="CDD" id="cd00075">
    <property type="entry name" value="HATPase"/>
    <property type="match status" value="1"/>
</dbReference>
<dbReference type="InterPro" id="IPR000700">
    <property type="entry name" value="PAS-assoc_C"/>
</dbReference>
<evidence type="ECO:0000256" key="1">
    <source>
        <dbReference type="ARBA" id="ARBA00000085"/>
    </source>
</evidence>
<dbReference type="InterPro" id="IPR036890">
    <property type="entry name" value="HATPase_C_sf"/>
</dbReference>
<evidence type="ECO:0000259" key="9">
    <source>
        <dbReference type="PROSITE" id="PS50109"/>
    </source>
</evidence>
<evidence type="ECO:0000313" key="12">
    <source>
        <dbReference type="EMBL" id="HFN01425.1"/>
    </source>
</evidence>
<dbReference type="InterPro" id="IPR005467">
    <property type="entry name" value="His_kinase_dom"/>
</dbReference>
<feature type="domain" description="Phytochrome chromophore attachment site" evidence="8">
    <location>
        <begin position="277"/>
        <end position="419"/>
    </location>
</feature>
<dbReference type="CDD" id="cd00082">
    <property type="entry name" value="HisKA"/>
    <property type="match status" value="1"/>
</dbReference>
<dbReference type="Pfam" id="PF02518">
    <property type="entry name" value="HATPase_c"/>
    <property type="match status" value="1"/>
</dbReference>
<accession>A0A7C3KHS6</accession>
<keyword evidence="6" id="KW-0902">Two-component regulatory system</keyword>
<proteinExistence type="inferred from homology"/>
<feature type="coiled-coil region" evidence="7">
    <location>
        <begin position="426"/>
        <end position="453"/>
    </location>
</feature>
<dbReference type="PANTHER" id="PTHR43547">
    <property type="entry name" value="TWO-COMPONENT HISTIDINE KINASE"/>
    <property type="match status" value="1"/>
</dbReference>
<comment type="similarity">
    <text evidence="2">In the N-terminal section; belongs to the phytochrome family.</text>
</comment>
<feature type="domain" description="PAS" evidence="10">
    <location>
        <begin position="132"/>
        <end position="202"/>
    </location>
</feature>
<dbReference type="SMART" id="SM00388">
    <property type="entry name" value="HisKA"/>
    <property type="match status" value="1"/>
</dbReference>
<dbReference type="SUPFAM" id="SSF55785">
    <property type="entry name" value="PYP-like sensor domain (PAS domain)"/>
    <property type="match status" value="2"/>
</dbReference>
<sequence>MRIADITRQREALDSLNQANQQIANLLGGISDACFSLNQSWQFTYMNRQAGELFHQEPAQLLGQTIWETLPELQGSEIEHQLRQASADRVSINFEHYWPIFQRWLEIRISPVAGGLLVFLLDVSDRHMAQVELLEMSSALGNAVEGIARLDLQGRYIALNRSYAEVLGYEPEEMIGMAWEQTLLAEDIAEVKAAYHRVVTTGSKISIEARALRKDGSTFYKEVVLVPAYDLHDNLIGHHCFTRDITERKKAEESLRLQAEREQMLSAVAQRIRNSLELSEILNTAVAEVRQLLKVDRTVILQVAAENHIMVAAESVIPPFFSVLNSCLENRRFQQLSLTHHQDLVIDDVLGLLSDAREPPRSELAEIAALMQAWQVQALLSVPILLGDRLWGFLFCHQCTAPRQWEAFEIGLVDQLATHLVIAIQQANLYQQVQQLNSELEQQVQERTAQLQTALLYEALLKRITDSVRDSLNEEEILQRAVHELTNGLIVNGCDAALYNIEQRTSTICYEALRDLPSAKGVTLSMQDFPELYDQILSEHHFQFCQLLPDPVRSIERHYAVLVCPLVGDLDVIGDLWLFKPEYDHFSSLEIRLVQQVANQCAIAIRQARLYQAAQAQVQELEKLNQLKDDFLSTVSHELRTPMSNMKMAIHMLRNVETPERRDRYLGILQAECVREIELINDLLDLQRLEADSYRIVPEPLDVYTFIERLIEPFYERTRDREQNLHYDLPANIPAILSDRPTLERVLAELLNNACKYTPPKGEIVLRVELDNPDSARQSLLFHISNQAEIPAEELPRIFEKFYRVPAIDRWQQGGTGLGLALVQHLVAQLSGTIHVASTSQWTTFTVRLPLVIHPA</sequence>
<feature type="domain" description="PAC" evidence="11">
    <location>
        <begin position="205"/>
        <end position="257"/>
    </location>
</feature>
<dbReference type="AlphaFoldDB" id="A0A7C3KHS6"/>
<dbReference type="Pfam" id="PF00512">
    <property type="entry name" value="HisKA"/>
    <property type="match status" value="1"/>
</dbReference>
<reference evidence="12" key="1">
    <citation type="journal article" date="2020" name="mSystems">
        <title>Genome- and Community-Level Interaction Insights into Carbon Utilization and Element Cycling Functions of Hydrothermarchaeota in Hydrothermal Sediment.</title>
        <authorList>
            <person name="Zhou Z."/>
            <person name="Liu Y."/>
            <person name="Xu W."/>
            <person name="Pan J."/>
            <person name="Luo Z.H."/>
            <person name="Li M."/>
        </authorList>
    </citation>
    <scope>NUCLEOTIDE SEQUENCE [LARGE SCALE GENOMIC DNA]</scope>
    <source>
        <strain evidence="12">SpSt-418</strain>
    </source>
</reference>
<keyword evidence="5" id="KW-0418">Kinase</keyword>
<dbReference type="Gene3D" id="3.30.450.40">
    <property type="match status" value="2"/>
</dbReference>